<name>W7Q8K3_9ALTE</name>
<dbReference type="PANTHER" id="PTHR33705:SF2">
    <property type="entry name" value="PHOSPHOCARRIER PROTEIN NPR"/>
    <property type="match status" value="1"/>
</dbReference>
<evidence type="ECO:0000256" key="3">
    <source>
        <dbReference type="ARBA" id="ARBA00022490"/>
    </source>
</evidence>
<dbReference type="GO" id="GO:0005737">
    <property type="term" value="C:cytoplasm"/>
    <property type="evidence" value="ECO:0007669"/>
    <property type="project" value="UniProtKB-SubCell"/>
</dbReference>
<dbReference type="InterPro" id="IPR035895">
    <property type="entry name" value="HPr-like_sf"/>
</dbReference>
<dbReference type="Gene3D" id="3.30.1340.10">
    <property type="entry name" value="HPr-like"/>
    <property type="match status" value="1"/>
</dbReference>
<dbReference type="PRINTS" id="PR00107">
    <property type="entry name" value="PHOSPHOCPHPR"/>
</dbReference>
<organism evidence="6 7">
    <name type="scientific">Catenovulum agarivorans DS-2</name>
    <dbReference type="NCBI Taxonomy" id="1328313"/>
    <lineage>
        <taxon>Bacteria</taxon>
        <taxon>Pseudomonadati</taxon>
        <taxon>Pseudomonadota</taxon>
        <taxon>Gammaproteobacteria</taxon>
        <taxon>Alteromonadales</taxon>
        <taxon>Alteromonadaceae</taxon>
        <taxon>Catenovulum</taxon>
    </lineage>
</organism>
<keyword evidence="4" id="KW-0598">Phosphotransferase system</keyword>
<dbReference type="AlphaFoldDB" id="W7Q8K3"/>
<dbReference type="SUPFAM" id="SSF55594">
    <property type="entry name" value="HPr-like"/>
    <property type="match status" value="1"/>
</dbReference>
<evidence type="ECO:0000256" key="4">
    <source>
        <dbReference type="ARBA" id="ARBA00022683"/>
    </source>
</evidence>
<dbReference type="RefSeq" id="WP_035015482.1">
    <property type="nucleotide sequence ID" value="NZ_ARZY01000029.1"/>
</dbReference>
<comment type="subcellular location">
    <subcellularLocation>
        <location evidence="1">Cytoplasm</location>
    </subcellularLocation>
</comment>
<evidence type="ECO:0000256" key="2">
    <source>
        <dbReference type="ARBA" id="ARBA00010736"/>
    </source>
</evidence>
<dbReference type="InterPro" id="IPR050399">
    <property type="entry name" value="HPr"/>
</dbReference>
<keyword evidence="7" id="KW-1185">Reference proteome</keyword>
<dbReference type="InterPro" id="IPR001020">
    <property type="entry name" value="PTS_HPr_His_P_site"/>
</dbReference>
<dbReference type="Pfam" id="PF00381">
    <property type="entry name" value="PTS-HPr"/>
    <property type="match status" value="1"/>
</dbReference>
<dbReference type="STRING" id="1328313.DS2_14159"/>
<dbReference type="PROSITE" id="PS51350">
    <property type="entry name" value="PTS_HPR_DOM"/>
    <property type="match status" value="1"/>
</dbReference>
<accession>W7Q8K3</accession>
<protein>
    <submittedName>
        <fullName evidence="6">Phosphocarrier protein NPr</fullName>
    </submittedName>
</protein>
<evidence type="ECO:0000259" key="5">
    <source>
        <dbReference type="PROSITE" id="PS51350"/>
    </source>
</evidence>
<keyword evidence="3" id="KW-0963">Cytoplasm</keyword>
<dbReference type="PROSITE" id="PS00589">
    <property type="entry name" value="PTS_HPR_SER"/>
    <property type="match status" value="1"/>
</dbReference>
<dbReference type="OrthoDB" id="9798965at2"/>
<dbReference type="PATRIC" id="fig|1328313.3.peg.2888"/>
<dbReference type="PROSITE" id="PS00369">
    <property type="entry name" value="PTS_HPR_HIS"/>
    <property type="match status" value="1"/>
</dbReference>
<gene>
    <name evidence="6" type="ORF">DS2_14159</name>
</gene>
<dbReference type="PANTHER" id="PTHR33705">
    <property type="entry name" value="PHOSPHOCARRIER PROTEIN HPR"/>
    <property type="match status" value="1"/>
</dbReference>
<evidence type="ECO:0000256" key="1">
    <source>
        <dbReference type="ARBA" id="ARBA00004496"/>
    </source>
</evidence>
<dbReference type="Proteomes" id="UP000019276">
    <property type="component" value="Unassembled WGS sequence"/>
</dbReference>
<dbReference type="InterPro" id="IPR002114">
    <property type="entry name" value="PTS_HPr_Ser_P_site"/>
</dbReference>
<evidence type="ECO:0000313" key="7">
    <source>
        <dbReference type="Proteomes" id="UP000019276"/>
    </source>
</evidence>
<reference evidence="6 7" key="1">
    <citation type="journal article" date="2014" name="Genome Announc.">
        <title>Draft Genome Sequence of the Agar-Degrading Bacterium Catenovulum sp. Strain DS-2, Isolated from Intestines of Haliotis diversicolor.</title>
        <authorList>
            <person name="Shan D."/>
            <person name="Li X."/>
            <person name="Gu Z."/>
            <person name="Wei G."/>
            <person name="Gao Z."/>
            <person name="Shao Z."/>
        </authorList>
    </citation>
    <scope>NUCLEOTIDE SEQUENCE [LARGE SCALE GENOMIC DNA]</scope>
    <source>
        <strain evidence="6 7">DS-2</strain>
    </source>
</reference>
<dbReference type="GO" id="GO:0009401">
    <property type="term" value="P:phosphoenolpyruvate-dependent sugar phosphotransferase system"/>
    <property type="evidence" value="ECO:0007669"/>
    <property type="project" value="UniProtKB-KW"/>
</dbReference>
<dbReference type="eggNOG" id="COG1925">
    <property type="taxonomic scope" value="Bacteria"/>
</dbReference>
<comment type="caution">
    <text evidence="6">The sequence shown here is derived from an EMBL/GenBank/DDBJ whole genome shotgun (WGS) entry which is preliminary data.</text>
</comment>
<evidence type="ECO:0000313" key="6">
    <source>
        <dbReference type="EMBL" id="EWH09124.1"/>
    </source>
</evidence>
<comment type="similarity">
    <text evidence="2">Belongs to the HPr family.</text>
</comment>
<sequence length="90" mass="9634">MQLSKNLLIKNKLGLHARAATQLVKVSQAYPCEIILECDGKSANANSVMGLLMLAGATGTEITVHCNGEQAEQALQAVEDLINARFHEGE</sequence>
<dbReference type="InterPro" id="IPR000032">
    <property type="entry name" value="HPr-like"/>
</dbReference>
<dbReference type="EMBL" id="ARZY01000029">
    <property type="protein sequence ID" value="EWH09124.1"/>
    <property type="molecule type" value="Genomic_DNA"/>
</dbReference>
<feature type="domain" description="HPr" evidence="5">
    <location>
        <begin position="2"/>
        <end position="89"/>
    </location>
</feature>
<proteinExistence type="inferred from homology"/>
<dbReference type="NCBIfam" id="TIGR01003">
    <property type="entry name" value="PTS_HPr_family"/>
    <property type="match status" value="1"/>
</dbReference>